<evidence type="ECO:0000256" key="2">
    <source>
        <dbReference type="ARBA" id="ARBA00009446"/>
    </source>
</evidence>
<dbReference type="InterPro" id="IPR013497">
    <property type="entry name" value="Topo_IA_cen"/>
</dbReference>
<dbReference type="InterPro" id="IPR006171">
    <property type="entry name" value="TOPRIM_dom"/>
</dbReference>
<dbReference type="PROSITE" id="PS52039">
    <property type="entry name" value="TOPO_IA_2"/>
    <property type="match status" value="1"/>
</dbReference>
<feature type="domain" description="Toprim" evidence="11">
    <location>
        <begin position="1"/>
        <end position="133"/>
    </location>
</feature>
<dbReference type="GO" id="GO:0003917">
    <property type="term" value="F:DNA topoisomerase type I (single strand cut, ATP-independent) activity"/>
    <property type="evidence" value="ECO:0007669"/>
    <property type="project" value="UniProtKB-EC"/>
</dbReference>
<comment type="caution">
    <text evidence="13">The sequence shown here is derived from an EMBL/GenBank/DDBJ whole genome shotgun (WGS) entry which is preliminary data.</text>
</comment>
<dbReference type="InterPro" id="IPR023405">
    <property type="entry name" value="Topo_IA_core_domain"/>
</dbReference>
<dbReference type="RefSeq" id="WP_003407083.1">
    <property type="nucleotide sequence ID" value="NZ_LGAR01000036.1"/>
</dbReference>
<dbReference type="InterPro" id="IPR025589">
    <property type="entry name" value="Toprim_C_rpt"/>
</dbReference>
<evidence type="ECO:0000256" key="1">
    <source>
        <dbReference type="ARBA" id="ARBA00000213"/>
    </source>
</evidence>
<evidence type="ECO:0000256" key="4">
    <source>
        <dbReference type="ARBA" id="ARBA00023029"/>
    </source>
</evidence>
<evidence type="ECO:0000256" key="5">
    <source>
        <dbReference type="ARBA" id="ARBA00023125"/>
    </source>
</evidence>
<dbReference type="InterPro" id="IPR013826">
    <property type="entry name" value="Topo_IA_cen_sub3"/>
</dbReference>
<evidence type="ECO:0000256" key="6">
    <source>
        <dbReference type="ARBA" id="ARBA00023235"/>
    </source>
</evidence>
<evidence type="ECO:0000256" key="8">
    <source>
        <dbReference type="ARBA" id="ARBA00031985"/>
    </source>
</evidence>
<evidence type="ECO:0000313" key="13">
    <source>
        <dbReference type="EMBL" id="KPW08422.1"/>
    </source>
</evidence>
<dbReference type="InterPro" id="IPR034144">
    <property type="entry name" value="TOPRIM_TopoIII"/>
</dbReference>
<dbReference type="SMART" id="SM00437">
    <property type="entry name" value="TOP1Ac"/>
    <property type="match status" value="1"/>
</dbReference>
<reference evidence="13 14" key="1">
    <citation type="submission" date="2015-09" db="EMBL/GenBank/DDBJ databases">
        <title>Genome announcement of multiple Pseudomonas syringae strains.</title>
        <authorList>
            <person name="Thakur S."/>
            <person name="Wang P.W."/>
            <person name="Gong Y."/>
            <person name="Weir B.S."/>
            <person name="Guttman D.S."/>
        </authorList>
    </citation>
    <scope>NUCLEOTIDE SEQUENCE [LARGE SCALE GENOMIC DNA]</scope>
    <source>
        <strain evidence="13 14">ICMP2802</strain>
    </source>
</reference>
<dbReference type="SMART" id="SM00493">
    <property type="entry name" value="TOPRIM"/>
    <property type="match status" value="1"/>
</dbReference>
<name>A0A0L8IWK7_PSESX</name>
<evidence type="ECO:0000256" key="7">
    <source>
        <dbReference type="ARBA" id="ARBA00030003"/>
    </source>
</evidence>
<evidence type="ECO:0000313" key="14">
    <source>
        <dbReference type="Proteomes" id="UP000050297"/>
    </source>
</evidence>
<sequence>MRVFIAEKPALGQVIAEALGTVIRKDGYFECGSNDIVTWCVGHLLELAPPEVHNPDYKNWVQADLPLKLRPAKYQPIARTRDQLKVVQQLIGRASEIVHAGDPDDEGQLLVDEVLVHFGNTAPVKRILINDMNANAARKALDGLRDNTEFYGLFQKALARSIGDQLYGFNMTRACTLAGRAKGVKSVLSVGRVQTPILGLIVNRYLANKGHASAFYYTVAASLAFGSSRPQARLVVAADAPIDDKSRIIDEAYATQVADACRMKPADVIEARVEEKQTQAPLPFALLDLQVYMSKTHSIDAEKTLALTQALREKYKAITYNRSDCSYLSDEQFAEAPQTLSLLSEALPDLAGMFAEVNSERKSRAFDDSKVSAHTAIIPTAVKIDIAQMSDDERAVYLAIVKRYVAQFLPEKRYLSAEVRFGVNGHTFVARSTKVTQPGWTAQVTEENEQQDEDASDAAEVASPFDALADLKVGDAGVCDGITVAKEKTKPLPLYTEAELLKDLRRVAKYVKDPRIKQLLIDRDQGKKGENGGIGTPATRGAVLAKLQERGFYAVEKKKLIPTALGLEFIAALPAIATTPDMTALWHEQQQMIEAGELTVDAFLDELEAFIADQVQSIDLGNVQGDGKPVLDSLNAQCPMCGSDLAVTPRVIGCCACAFKFYPEVSGKMLSPGQIEALLTNGKTGVLKGFHSKKTGKSFEAALKLNHEAKLEFVFSRKPTRA</sequence>
<protein>
    <recommendedName>
        <fullName evidence="3">DNA topoisomerase</fullName>
        <ecNumber evidence="3">5.6.2.1</ecNumber>
    </recommendedName>
    <alternativeName>
        <fullName evidence="10">Omega-protein</fullName>
    </alternativeName>
    <alternativeName>
        <fullName evidence="9">Relaxing enzyme</fullName>
    </alternativeName>
    <alternativeName>
        <fullName evidence="7">Swivelase</fullName>
    </alternativeName>
    <alternativeName>
        <fullName evidence="8">Untwisting enzyme</fullName>
    </alternativeName>
</protein>
<keyword evidence="5" id="KW-0238">DNA-binding</keyword>
<evidence type="ECO:0000256" key="9">
    <source>
        <dbReference type="ARBA" id="ARBA00032235"/>
    </source>
</evidence>
<dbReference type="Gene3D" id="1.10.290.10">
    <property type="entry name" value="Topoisomerase I, domain 4"/>
    <property type="match status" value="1"/>
</dbReference>
<dbReference type="Pfam" id="PF01131">
    <property type="entry name" value="Topoisom_bac"/>
    <property type="match status" value="1"/>
</dbReference>
<dbReference type="Pfam" id="PF01751">
    <property type="entry name" value="Toprim"/>
    <property type="match status" value="1"/>
</dbReference>
<dbReference type="EMBL" id="LJPM01000609">
    <property type="protein sequence ID" value="KPW08422.1"/>
    <property type="molecule type" value="Genomic_DNA"/>
</dbReference>
<dbReference type="InterPro" id="IPR000380">
    <property type="entry name" value="Topo_IA"/>
</dbReference>
<dbReference type="Proteomes" id="UP000050297">
    <property type="component" value="Unassembled WGS sequence"/>
</dbReference>
<dbReference type="InterPro" id="IPR003601">
    <property type="entry name" value="Topo_IA_2"/>
</dbReference>
<dbReference type="PROSITE" id="PS50880">
    <property type="entry name" value="TOPRIM"/>
    <property type="match status" value="1"/>
</dbReference>
<keyword evidence="4" id="KW-0799">Topoisomerase</keyword>
<dbReference type="SMART" id="SM00436">
    <property type="entry name" value="TOP1Bc"/>
    <property type="match status" value="1"/>
</dbReference>
<comment type="similarity">
    <text evidence="2">Belongs to the type IA topoisomerase family.</text>
</comment>
<dbReference type="PRINTS" id="PR00417">
    <property type="entry name" value="PRTPISMRASEI"/>
</dbReference>
<dbReference type="PANTHER" id="PTHR11390">
    <property type="entry name" value="PROKARYOTIC DNA TOPOISOMERASE"/>
    <property type="match status" value="1"/>
</dbReference>
<dbReference type="GO" id="GO:0006310">
    <property type="term" value="P:DNA recombination"/>
    <property type="evidence" value="ECO:0007669"/>
    <property type="project" value="TreeGrafter"/>
</dbReference>
<accession>A0A0L8IWK7</accession>
<organism evidence="13 14">
    <name type="scientific">Pseudomonas syringae pv. aceris</name>
    <dbReference type="NCBI Taxonomy" id="199198"/>
    <lineage>
        <taxon>Bacteria</taxon>
        <taxon>Pseudomonadati</taxon>
        <taxon>Pseudomonadota</taxon>
        <taxon>Gammaproteobacteria</taxon>
        <taxon>Pseudomonadales</taxon>
        <taxon>Pseudomonadaceae</taxon>
        <taxon>Pseudomonas</taxon>
        <taxon>Pseudomonas syringae</taxon>
    </lineage>
</organism>
<proteinExistence type="inferred from homology"/>
<keyword evidence="6" id="KW-0413">Isomerase</keyword>
<dbReference type="Pfam" id="PF13342">
    <property type="entry name" value="Toprim_Crpt"/>
    <property type="match status" value="1"/>
</dbReference>
<dbReference type="GO" id="GO:0006265">
    <property type="term" value="P:DNA topological change"/>
    <property type="evidence" value="ECO:0007669"/>
    <property type="project" value="InterPro"/>
</dbReference>
<dbReference type="SUPFAM" id="SSF56712">
    <property type="entry name" value="Prokaryotic type I DNA topoisomerase"/>
    <property type="match status" value="1"/>
</dbReference>
<dbReference type="AlphaFoldDB" id="A0A0L8IWK7"/>
<dbReference type="EC" id="5.6.2.1" evidence="3"/>
<dbReference type="InterPro" id="IPR013824">
    <property type="entry name" value="Topo_IA_cen_sub1"/>
</dbReference>
<dbReference type="InterPro" id="IPR003602">
    <property type="entry name" value="Topo_IA_DNA-bd_dom"/>
</dbReference>
<evidence type="ECO:0000259" key="12">
    <source>
        <dbReference type="PROSITE" id="PS52039"/>
    </source>
</evidence>
<dbReference type="GO" id="GO:0043597">
    <property type="term" value="C:cytoplasmic replication fork"/>
    <property type="evidence" value="ECO:0007669"/>
    <property type="project" value="TreeGrafter"/>
</dbReference>
<gene>
    <name evidence="13" type="ORF">ALO91_200072</name>
</gene>
<evidence type="ECO:0000259" key="11">
    <source>
        <dbReference type="PROSITE" id="PS50880"/>
    </source>
</evidence>
<dbReference type="Gene3D" id="3.40.50.140">
    <property type="match status" value="1"/>
</dbReference>
<evidence type="ECO:0000256" key="3">
    <source>
        <dbReference type="ARBA" id="ARBA00012891"/>
    </source>
</evidence>
<dbReference type="Gene3D" id="2.70.20.10">
    <property type="entry name" value="Topoisomerase I, domain 3"/>
    <property type="match status" value="1"/>
</dbReference>
<dbReference type="Gene3D" id="1.10.460.10">
    <property type="entry name" value="Topoisomerase I, domain 2"/>
    <property type="match status" value="1"/>
</dbReference>
<dbReference type="GO" id="GO:0006281">
    <property type="term" value="P:DNA repair"/>
    <property type="evidence" value="ECO:0007669"/>
    <property type="project" value="TreeGrafter"/>
</dbReference>
<dbReference type="GO" id="GO:0003677">
    <property type="term" value="F:DNA binding"/>
    <property type="evidence" value="ECO:0007669"/>
    <property type="project" value="UniProtKB-KW"/>
</dbReference>
<dbReference type="InterPro" id="IPR013825">
    <property type="entry name" value="Topo_IA_cen_sub2"/>
</dbReference>
<dbReference type="PANTHER" id="PTHR11390:SF21">
    <property type="entry name" value="DNA TOPOISOMERASE 3-ALPHA"/>
    <property type="match status" value="1"/>
</dbReference>
<evidence type="ECO:0000256" key="10">
    <source>
        <dbReference type="ARBA" id="ARBA00032877"/>
    </source>
</evidence>
<dbReference type="CDD" id="cd03362">
    <property type="entry name" value="TOPRIM_TopoIA_TopoIII"/>
    <property type="match status" value="1"/>
</dbReference>
<feature type="domain" description="Topo IA-type catalytic" evidence="12">
    <location>
        <begin position="150"/>
        <end position="615"/>
    </location>
</feature>
<comment type="catalytic activity">
    <reaction evidence="1">
        <text>ATP-independent breakage of single-stranded DNA, followed by passage and rejoining.</text>
        <dbReference type="EC" id="5.6.2.1"/>
    </reaction>
</comment>
<dbReference type="PATRIC" id="fig|199198.4.peg.4693"/>